<dbReference type="Proteomes" id="UP001610104">
    <property type="component" value="Unassembled WGS sequence"/>
</dbReference>
<gene>
    <name evidence="2" type="ORF">V8G56_02990</name>
</gene>
<organism evidence="2 3">
    <name type="scientific">Gaetbulibacter aquiaggeris</name>
    <dbReference type="NCBI Taxonomy" id="1735373"/>
    <lineage>
        <taxon>Bacteria</taxon>
        <taxon>Pseudomonadati</taxon>
        <taxon>Bacteroidota</taxon>
        <taxon>Flavobacteriia</taxon>
        <taxon>Flavobacteriales</taxon>
        <taxon>Flavobacteriaceae</taxon>
        <taxon>Gaetbulibacter</taxon>
    </lineage>
</organism>
<name>A0ABW7MM20_9FLAO</name>
<dbReference type="PANTHER" id="PTHR21015">
    <property type="entry name" value="UDP-N-ACETYLGLUCOSAMINE--N-ACETYLMURAMYL-(PENTAPEPTIDE) PYROPHOSPHORYL-UNDECAPRENOL N-ACETYLGLUCOSAMINE TRANSFERASE 1"/>
    <property type="match status" value="1"/>
</dbReference>
<comment type="caution">
    <text evidence="2">The sequence shown here is derived from an EMBL/GenBank/DDBJ whole genome shotgun (WGS) entry which is preliminary data.</text>
</comment>
<dbReference type="Pfam" id="PF04101">
    <property type="entry name" value="Glyco_tran_28_C"/>
    <property type="match status" value="1"/>
</dbReference>
<dbReference type="SUPFAM" id="SSF53756">
    <property type="entry name" value="UDP-Glycosyltransferase/glycogen phosphorylase"/>
    <property type="match status" value="1"/>
</dbReference>
<keyword evidence="3" id="KW-1185">Reference proteome</keyword>
<proteinExistence type="predicted"/>
<feature type="domain" description="Glycosyl transferase family 28 C-terminal" evidence="1">
    <location>
        <begin position="237"/>
        <end position="328"/>
    </location>
</feature>
<protein>
    <submittedName>
        <fullName evidence="2">Glycosyltransferase</fullName>
    </submittedName>
</protein>
<dbReference type="InterPro" id="IPR007235">
    <property type="entry name" value="Glyco_trans_28_C"/>
</dbReference>
<dbReference type="Gene3D" id="3.40.50.2000">
    <property type="entry name" value="Glycogen Phosphorylase B"/>
    <property type="match status" value="1"/>
</dbReference>
<accession>A0ABW7MM20</accession>
<evidence type="ECO:0000259" key="1">
    <source>
        <dbReference type="Pfam" id="PF04101"/>
    </source>
</evidence>
<dbReference type="PANTHER" id="PTHR21015:SF22">
    <property type="entry name" value="GLYCOSYLTRANSFERASE"/>
    <property type="match status" value="1"/>
</dbReference>
<evidence type="ECO:0000313" key="2">
    <source>
        <dbReference type="EMBL" id="MFH6767690.1"/>
    </source>
</evidence>
<reference evidence="2 3" key="1">
    <citation type="submission" date="2024-02" db="EMBL/GenBank/DDBJ databases">
        <title>A Gaetbulibacter species isolated from tidal flats and genomic insights of their niches.</title>
        <authorList>
            <person name="Ye Y."/>
        </authorList>
    </citation>
    <scope>NUCLEOTIDE SEQUENCE [LARGE SCALE GENOMIC DNA]</scope>
    <source>
        <strain evidence="2 3">KEM-8</strain>
    </source>
</reference>
<dbReference type="RefSeq" id="WP_395436978.1">
    <property type="nucleotide sequence ID" value="NZ_JBAWKC010000001.1"/>
</dbReference>
<evidence type="ECO:0000313" key="3">
    <source>
        <dbReference type="Proteomes" id="UP001610104"/>
    </source>
</evidence>
<dbReference type="EMBL" id="JBAWKC010000001">
    <property type="protein sequence ID" value="MFH6767690.1"/>
    <property type="molecule type" value="Genomic_DNA"/>
</dbReference>
<sequence>MKPKKRILVVPLNWGLGHATRCIPIIKALMAEQFEPIIACDGASLNLLKKEFSNLTCIELPSYNISYSKHGFLLQWQLFKSIPKLLKVIREEHKQIQSIIKTHQIEGLISDNRFGVYSINVPSVYITHQLTVFSGYLTSWLTSKIHQQIIKKHQECWIPDFENNPNLSGKLGHIKAGKFNLIYLGPLSRFTKTKSKACYDVMVLLSGPEPQRSLLEQKMFSELKSFQGKAILVKGLVETIQTKAQNNHITIYNFMTSNELEAVIQNTKVIISRSGYTSIMDLAKLEKKVFFIPTPGQREQQYLAKRFNNLKIAPYCQQSDFDLEKLKNLDNYSGFIAFKNETDYKTLFSLFKRE</sequence>